<dbReference type="InterPro" id="IPR050330">
    <property type="entry name" value="Bact_OuterMem_StrucFunc"/>
</dbReference>
<feature type="domain" description="OmpA-like" evidence="6">
    <location>
        <begin position="76"/>
        <end position="194"/>
    </location>
</feature>
<dbReference type="InterPro" id="IPR006664">
    <property type="entry name" value="OMP_bac"/>
</dbReference>
<protein>
    <submittedName>
        <fullName evidence="7">Inner membrane lipoprotein YiaD</fullName>
    </submittedName>
</protein>
<evidence type="ECO:0000256" key="4">
    <source>
        <dbReference type="PROSITE-ProRule" id="PRU00473"/>
    </source>
</evidence>
<accession>A0ABZ0SFP1</accession>
<dbReference type="CDD" id="cd07185">
    <property type="entry name" value="OmpA_C-like"/>
    <property type="match status" value="1"/>
</dbReference>
<dbReference type="Proteomes" id="UP001432180">
    <property type="component" value="Chromosome"/>
</dbReference>
<dbReference type="EMBL" id="CP121472">
    <property type="protein sequence ID" value="WPL19139.1"/>
    <property type="molecule type" value="Genomic_DNA"/>
</dbReference>
<evidence type="ECO:0000256" key="2">
    <source>
        <dbReference type="ARBA" id="ARBA00023136"/>
    </source>
</evidence>
<evidence type="ECO:0000256" key="3">
    <source>
        <dbReference type="ARBA" id="ARBA00023237"/>
    </source>
</evidence>
<proteinExistence type="predicted"/>
<feature type="signal peptide" evidence="5">
    <location>
        <begin position="1"/>
        <end position="36"/>
    </location>
</feature>
<evidence type="ECO:0000256" key="5">
    <source>
        <dbReference type="SAM" id="SignalP"/>
    </source>
</evidence>
<dbReference type="InterPro" id="IPR006665">
    <property type="entry name" value="OmpA-like"/>
</dbReference>
<comment type="subcellular location">
    <subcellularLocation>
        <location evidence="1">Cell outer membrane</location>
    </subcellularLocation>
</comment>
<dbReference type="PANTHER" id="PTHR30329">
    <property type="entry name" value="STATOR ELEMENT OF FLAGELLAR MOTOR COMPLEX"/>
    <property type="match status" value="1"/>
</dbReference>
<evidence type="ECO:0000313" key="8">
    <source>
        <dbReference type="Proteomes" id="UP001432180"/>
    </source>
</evidence>
<dbReference type="PRINTS" id="PR01021">
    <property type="entry name" value="OMPADOMAIN"/>
</dbReference>
<evidence type="ECO:0000256" key="1">
    <source>
        <dbReference type="ARBA" id="ARBA00004442"/>
    </source>
</evidence>
<name>A0ABZ0SFP1_9GAMM</name>
<keyword evidence="8" id="KW-1185">Reference proteome</keyword>
<dbReference type="InterPro" id="IPR036737">
    <property type="entry name" value="OmpA-like_sf"/>
</dbReference>
<keyword evidence="3" id="KW-0998">Cell outer membrane</keyword>
<dbReference type="SUPFAM" id="SSF103088">
    <property type="entry name" value="OmpA-like"/>
    <property type="match status" value="1"/>
</dbReference>
<sequence>MRSDSNHKRFTALAGVIAAAMLNLLLTAAASSTVRADVMEHFWSGPAGTGWTNSSGECWQSQSGPSDVAPCAAAEIIKSLTIELTNDEFDFNSAAIKPEMAVALDGIARAVRESSGDEMLTIVGHTDSVGSQEFNYKLGLRRAESTKDYLASLGIPTSRMLTRSAGKLEPIATNDNDAGRARNRRIEIRTRFYTEGGRPVDVDIQ</sequence>
<dbReference type="PROSITE" id="PS51123">
    <property type="entry name" value="OMPA_2"/>
    <property type="match status" value="1"/>
</dbReference>
<organism evidence="7 8">
    <name type="scientific">Thiorhodovibrio winogradskyi</name>
    <dbReference type="NCBI Taxonomy" id="77007"/>
    <lineage>
        <taxon>Bacteria</taxon>
        <taxon>Pseudomonadati</taxon>
        <taxon>Pseudomonadota</taxon>
        <taxon>Gammaproteobacteria</taxon>
        <taxon>Chromatiales</taxon>
        <taxon>Chromatiaceae</taxon>
        <taxon>Thiorhodovibrio</taxon>
    </lineage>
</organism>
<evidence type="ECO:0000313" key="7">
    <source>
        <dbReference type="EMBL" id="WPL19139.1"/>
    </source>
</evidence>
<reference evidence="7 8" key="1">
    <citation type="journal article" date="2023" name="Microorganisms">
        <title>Thiorhodovibrio frisius and Trv. litoralis spp. nov., Two Novel Members from a Clade of Fastidious Purple Sulfur Bacteria That Exhibit Unique Red-Shifted Light-Harvesting Capabilities.</title>
        <authorList>
            <person name="Methner A."/>
            <person name="Kuzyk S.B."/>
            <person name="Petersen J."/>
            <person name="Bauer S."/>
            <person name="Brinkmann H."/>
            <person name="Sichau K."/>
            <person name="Wanner G."/>
            <person name="Wolf J."/>
            <person name="Neumann-Schaal M."/>
            <person name="Henke P."/>
            <person name="Tank M."/>
            <person name="Sproer C."/>
            <person name="Bunk B."/>
            <person name="Overmann J."/>
        </authorList>
    </citation>
    <scope>NUCLEOTIDE SEQUENCE [LARGE SCALE GENOMIC DNA]</scope>
    <source>
        <strain evidence="7 8">DSM 6702</strain>
    </source>
</reference>
<dbReference type="Pfam" id="PF00691">
    <property type="entry name" value="OmpA"/>
    <property type="match status" value="1"/>
</dbReference>
<dbReference type="PANTHER" id="PTHR30329:SF21">
    <property type="entry name" value="LIPOPROTEIN YIAD-RELATED"/>
    <property type="match status" value="1"/>
</dbReference>
<feature type="chain" id="PRO_5046095283" evidence="5">
    <location>
        <begin position="37"/>
        <end position="205"/>
    </location>
</feature>
<keyword evidence="5" id="KW-0732">Signal</keyword>
<keyword evidence="2 4" id="KW-0472">Membrane</keyword>
<dbReference type="PRINTS" id="PR01023">
    <property type="entry name" value="NAFLGMOTY"/>
</dbReference>
<gene>
    <name evidence="7" type="primary">yiaD_2</name>
    <name evidence="7" type="ORF">Thiowin_04245</name>
</gene>
<dbReference type="Gene3D" id="3.30.1330.60">
    <property type="entry name" value="OmpA-like domain"/>
    <property type="match status" value="1"/>
</dbReference>
<keyword evidence="7" id="KW-0449">Lipoprotein</keyword>
<evidence type="ECO:0000259" key="6">
    <source>
        <dbReference type="PROSITE" id="PS51123"/>
    </source>
</evidence>